<evidence type="ECO:0000256" key="2">
    <source>
        <dbReference type="SAM" id="Phobius"/>
    </source>
</evidence>
<keyword evidence="2" id="KW-0812">Transmembrane</keyword>
<comment type="caution">
    <text evidence="3">The sequence shown here is derived from an EMBL/GenBank/DDBJ whole genome shotgun (WGS) entry which is preliminary data.</text>
</comment>
<feature type="transmembrane region" description="Helical" evidence="2">
    <location>
        <begin position="20"/>
        <end position="42"/>
    </location>
</feature>
<reference evidence="4" key="1">
    <citation type="journal article" date="2019" name="Int. J. Syst. Evol. Microbiol.">
        <title>The Global Catalogue of Microorganisms (GCM) 10K type strain sequencing project: providing services to taxonomists for standard genome sequencing and annotation.</title>
        <authorList>
            <consortium name="The Broad Institute Genomics Platform"/>
            <consortium name="The Broad Institute Genome Sequencing Center for Infectious Disease"/>
            <person name="Wu L."/>
            <person name="Ma J."/>
        </authorList>
    </citation>
    <scope>NUCLEOTIDE SEQUENCE [LARGE SCALE GENOMIC DNA]</scope>
    <source>
        <strain evidence="4">CGMCC 1.12664</strain>
    </source>
</reference>
<dbReference type="EMBL" id="BMFJ01000001">
    <property type="protein sequence ID" value="GGE29640.1"/>
    <property type="molecule type" value="Genomic_DNA"/>
</dbReference>
<evidence type="ECO:0000313" key="3">
    <source>
        <dbReference type="EMBL" id="GGE29640.1"/>
    </source>
</evidence>
<dbReference type="RefSeq" id="WP_188477232.1">
    <property type="nucleotide sequence ID" value="NZ_BMFJ01000001.1"/>
</dbReference>
<evidence type="ECO:0008006" key="5">
    <source>
        <dbReference type="Google" id="ProtNLM"/>
    </source>
</evidence>
<keyword evidence="2" id="KW-0472">Membrane</keyword>
<keyword evidence="4" id="KW-1185">Reference proteome</keyword>
<evidence type="ECO:0000256" key="1">
    <source>
        <dbReference type="SAM" id="MobiDB-lite"/>
    </source>
</evidence>
<organism evidence="3 4">
    <name type="scientific">Primorskyibacter flagellatus</name>
    <dbReference type="NCBI Taxonomy" id="1387277"/>
    <lineage>
        <taxon>Bacteria</taxon>
        <taxon>Pseudomonadati</taxon>
        <taxon>Pseudomonadota</taxon>
        <taxon>Alphaproteobacteria</taxon>
        <taxon>Rhodobacterales</taxon>
        <taxon>Roseobacteraceae</taxon>
        <taxon>Primorskyibacter</taxon>
    </lineage>
</organism>
<protein>
    <recommendedName>
        <fullName evidence="5">Heavy-metal resistance</fullName>
    </recommendedName>
</protein>
<gene>
    <name evidence="3" type="ORF">GCM10011360_17120</name>
</gene>
<sequence>MTQTPDNMAPDKSASARTPLWLRITFFLSLALNLLVAGLVIGHMMGDGPDRRVPRVDRMGGPMTFALSHEDRRAIGDALRKEYRENGRPRGDRDAQYRAFISALRSDPYDAGQLADLLTAQRKDAEERIALGHRLLLERISAMSAPDRAAFADRLEEGLNRRNDRDRPDHDRPERDGEGKD</sequence>
<evidence type="ECO:0000313" key="4">
    <source>
        <dbReference type="Proteomes" id="UP000612855"/>
    </source>
</evidence>
<dbReference type="Proteomes" id="UP000612855">
    <property type="component" value="Unassembled WGS sequence"/>
</dbReference>
<name>A0A917EDZ7_9RHOB</name>
<proteinExistence type="predicted"/>
<dbReference type="AlphaFoldDB" id="A0A917EDZ7"/>
<feature type="region of interest" description="Disordered" evidence="1">
    <location>
        <begin position="156"/>
        <end position="181"/>
    </location>
</feature>
<dbReference type="Pfam" id="PF13801">
    <property type="entry name" value="Metal_resist"/>
    <property type="match status" value="1"/>
</dbReference>
<keyword evidence="2" id="KW-1133">Transmembrane helix</keyword>
<accession>A0A917EDZ7</accession>
<dbReference type="InterPro" id="IPR025961">
    <property type="entry name" value="Metal_resist"/>
</dbReference>